<dbReference type="Proteomes" id="UP000504636">
    <property type="component" value="Unplaced"/>
</dbReference>
<dbReference type="RefSeq" id="XP_033570261.1">
    <property type="nucleotide sequence ID" value="XM_033714350.1"/>
</dbReference>
<feature type="non-terminal residue" evidence="1">
    <location>
        <position position="1"/>
    </location>
</feature>
<gene>
    <name evidence="1 3" type="ORF">BDZ99DRAFT_339620</name>
</gene>
<dbReference type="GeneID" id="54455243"/>
<dbReference type="AlphaFoldDB" id="A0A6A6Y668"/>
<evidence type="ECO:0000313" key="1">
    <source>
        <dbReference type="EMBL" id="KAF2803297.1"/>
    </source>
</evidence>
<name>A0A6A6Y668_9PEZI</name>
<feature type="non-terminal residue" evidence="1">
    <location>
        <position position="56"/>
    </location>
</feature>
<proteinExistence type="predicted"/>
<organism evidence="1">
    <name type="scientific">Mytilinidion resinicola</name>
    <dbReference type="NCBI Taxonomy" id="574789"/>
    <lineage>
        <taxon>Eukaryota</taxon>
        <taxon>Fungi</taxon>
        <taxon>Dikarya</taxon>
        <taxon>Ascomycota</taxon>
        <taxon>Pezizomycotina</taxon>
        <taxon>Dothideomycetes</taxon>
        <taxon>Pleosporomycetidae</taxon>
        <taxon>Mytilinidiales</taxon>
        <taxon>Mytilinidiaceae</taxon>
        <taxon>Mytilinidion</taxon>
    </lineage>
</organism>
<reference evidence="3" key="2">
    <citation type="submission" date="2020-04" db="EMBL/GenBank/DDBJ databases">
        <authorList>
            <consortium name="NCBI Genome Project"/>
        </authorList>
    </citation>
    <scope>NUCLEOTIDE SEQUENCE</scope>
    <source>
        <strain evidence="3">CBS 304.34</strain>
    </source>
</reference>
<reference evidence="1 3" key="1">
    <citation type="journal article" date="2020" name="Stud. Mycol.">
        <title>101 Dothideomycetes genomes: a test case for predicting lifestyles and emergence of pathogens.</title>
        <authorList>
            <person name="Haridas S."/>
            <person name="Albert R."/>
            <person name="Binder M."/>
            <person name="Bloem J."/>
            <person name="Labutti K."/>
            <person name="Salamov A."/>
            <person name="Andreopoulos B."/>
            <person name="Baker S."/>
            <person name="Barry K."/>
            <person name="Bills G."/>
            <person name="Bluhm B."/>
            <person name="Cannon C."/>
            <person name="Castanera R."/>
            <person name="Culley D."/>
            <person name="Daum C."/>
            <person name="Ezra D."/>
            <person name="Gonzalez J."/>
            <person name="Henrissat B."/>
            <person name="Kuo A."/>
            <person name="Liang C."/>
            <person name="Lipzen A."/>
            <person name="Lutzoni F."/>
            <person name="Magnuson J."/>
            <person name="Mondo S."/>
            <person name="Nolan M."/>
            <person name="Ohm R."/>
            <person name="Pangilinan J."/>
            <person name="Park H.-J."/>
            <person name="Ramirez L."/>
            <person name="Alfaro M."/>
            <person name="Sun H."/>
            <person name="Tritt A."/>
            <person name="Yoshinaga Y."/>
            <person name="Zwiers L.-H."/>
            <person name="Turgeon B."/>
            <person name="Goodwin S."/>
            <person name="Spatafora J."/>
            <person name="Crous P."/>
            <person name="Grigoriev I."/>
        </authorList>
    </citation>
    <scope>NUCLEOTIDE SEQUENCE</scope>
    <source>
        <strain evidence="1 3">CBS 304.34</strain>
    </source>
</reference>
<dbReference type="EMBL" id="MU003718">
    <property type="protein sequence ID" value="KAF2803297.1"/>
    <property type="molecule type" value="Genomic_DNA"/>
</dbReference>
<dbReference type="OrthoDB" id="20872at2759"/>
<reference evidence="3" key="3">
    <citation type="submission" date="2025-04" db="UniProtKB">
        <authorList>
            <consortium name="RefSeq"/>
        </authorList>
    </citation>
    <scope>IDENTIFICATION</scope>
    <source>
        <strain evidence="3">CBS 304.34</strain>
    </source>
</reference>
<keyword evidence="2" id="KW-1185">Reference proteome</keyword>
<evidence type="ECO:0000313" key="3">
    <source>
        <dbReference type="RefSeq" id="XP_033570261.1"/>
    </source>
</evidence>
<sequence length="56" mass="6642">QVRDEYGRFKIWSGNIAAHHTGRRSLEYRLRDASHIREQVVVLLVELEETLESSKY</sequence>
<protein>
    <submittedName>
        <fullName evidence="1 3">Uncharacterized protein</fullName>
    </submittedName>
</protein>
<accession>A0A6A6Y668</accession>
<evidence type="ECO:0000313" key="2">
    <source>
        <dbReference type="Proteomes" id="UP000504636"/>
    </source>
</evidence>